<name>A0AAD0PGS3_PSEPU</name>
<proteinExistence type="predicted"/>
<evidence type="ECO:0000313" key="1">
    <source>
        <dbReference type="EMBL" id="AXA26813.1"/>
    </source>
</evidence>
<reference evidence="1 2" key="1">
    <citation type="submission" date="2018-06" db="EMBL/GenBank/DDBJ databases">
        <title>The genome of Pseudomonas putida NX-1, a lignin degrader.</title>
        <authorList>
            <person name="Xu Z."/>
        </authorList>
    </citation>
    <scope>NUCLEOTIDE SEQUENCE [LARGE SCALE GENOMIC DNA]</scope>
    <source>
        <strain evidence="1 2">NX-1</strain>
    </source>
</reference>
<gene>
    <name evidence="1" type="ORF">C1S65_22835</name>
</gene>
<dbReference type="Proteomes" id="UP000251617">
    <property type="component" value="Chromosome"/>
</dbReference>
<organism evidence="1 2">
    <name type="scientific">Pseudomonas putida</name>
    <name type="common">Arthrobacter siderocapsulatus</name>
    <dbReference type="NCBI Taxonomy" id="303"/>
    <lineage>
        <taxon>Bacteria</taxon>
        <taxon>Pseudomonadati</taxon>
        <taxon>Pseudomonadota</taxon>
        <taxon>Gammaproteobacteria</taxon>
        <taxon>Pseudomonadales</taxon>
        <taxon>Pseudomonadaceae</taxon>
        <taxon>Pseudomonas</taxon>
    </lineage>
</organism>
<dbReference type="EMBL" id="CP030750">
    <property type="protein sequence ID" value="AXA26813.1"/>
    <property type="molecule type" value="Genomic_DNA"/>
</dbReference>
<protein>
    <submittedName>
        <fullName evidence="1">Uncharacterized protein</fullName>
    </submittedName>
</protein>
<dbReference type="RefSeq" id="WP_063546158.1">
    <property type="nucleotide sequence ID" value="NZ_CP011789.1"/>
</dbReference>
<accession>A0AAD0PGS3</accession>
<sequence length="161" mass="17831">MTKMNELYESRKISYITDSFKDLKPGSTLEGEVQRPGYTLTLNPNTSDATFMVIDRDGNNSLVVFGNNGHWPVEASFELTFDNPTNYVALECFSSSWGYSRVVIYDKDGNPLHDAPVNVGTVVKYSGPGIYRAVYEGTVEEFGLTMRLISVTHGLAQIKGS</sequence>
<dbReference type="AlphaFoldDB" id="A0AAD0PGS3"/>
<evidence type="ECO:0000313" key="2">
    <source>
        <dbReference type="Proteomes" id="UP000251617"/>
    </source>
</evidence>